<comment type="caution">
    <text evidence="2">The sequence shown here is derived from an EMBL/GenBank/DDBJ whole genome shotgun (WGS) entry which is preliminary data.</text>
</comment>
<dbReference type="Pfam" id="PF09669">
    <property type="entry name" value="Phage_pRha"/>
    <property type="match status" value="1"/>
</dbReference>
<gene>
    <name evidence="2" type="ORF">J2Z48_002081</name>
</gene>
<reference evidence="2 3" key="1">
    <citation type="submission" date="2023-07" db="EMBL/GenBank/DDBJ databases">
        <title>Genomic Encyclopedia of Type Strains, Phase IV (KMG-IV): sequencing the most valuable type-strain genomes for metagenomic binning, comparative biology and taxonomic classification.</title>
        <authorList>
            <person name="Goeker M."/>
        </authorList>
    </citation>
    <scope>NUCLEOTIDE SEQUENCE [LARGE SCALE GENOMIC DNA]</scope>
    <source>
        <strain evidence="2 3">DSM 46876</strain>
    </source>
</reference>
<dbReference type="EMBL" id="JAUSUV010000008">
    <property type="protein sequence ID" value="MDQ0417897.1"/>
    <property type="molecule type" value="Genomic_DNA"/>
</dbReference>
<dbReference type="InterPro" id="IPR005039">
    <property type="entry name" value="Ant_C"/>
</dbReference>
<dbReference type="AlphaFoldDB" id="A0AAJ1WQU6"/>
<dbReference type="RefSeq" id="WP_307253208.1">
    <property type="nucleotide sequence ID" value="NZ_JAUSUV010000008.1"/>
</dbReference>
<keyword evidence="3" id="KW-1185">Reference proteome</keyword>
<sequence length="258" mass="30776">MHTNPLVFVEDNKVVTDSLKVSEVFEKQHFHVMRDIESLDCSLDFLESNFGLWDYKDLRDRSRKKYLLTKDGLMFLVMGYRGAKAAQMKERYIEEFNRMEQFIKTEVKLDSYMIQDPIERATRWIEEEQERLYLEAKVNEQASKVEFHDKVLRPGELLTATTLSKDYGLTARRFNLLLHDLGIQFRQGGKWHLYSKYATHGYTDYETYEDGYTQMKWTQKGRQFLYQFLQDRGFVPVGQAEKERLHTRKEDIIALTAY</sequence>
<evidence type="ECO:0000313" key="2">
    <source>
        <dbReference type="EMBL" id="MDQ0417897.1"/>
    </source>
</evidence>
<evidence type="ECO:0000313" key="3">
    <source>
        <dbReference type="Proteomes" id="UP001238450"/>
    </source>
</evidence>
<protein>
    <submittedName>
        <fullName evidence="2">Rha family phage regulatory protein</fullName>
    </submittedName>
</protein>
<dbReference type="NCBIfam" id="TIGR02681">
    <property type="entry name" value="phage_pRha"/>
    <property type="match status" value="1"/>
</dbReference>
<evidence type="ECO:0000259" key="1">
    <source>
        <dbReference type="Pfam" id="PF03374"/>
    </source>
</evidence>
<feature type="domain" description="Antirepressor protein C-terminal" evidence="1">
    <location>
        <begin position="135"/>
        <end position="230"/>
    </location>
</feature>
<accession>A0AAJ1WQU6</accession>
<name>A0AAJ1WQU6_9BACL</name>
<organism evidence="2 3">
    <name type="scientific">Croceifilum oryzae</name>
    <dbReference type="NCBI Taxonomy" id="1553429"/>
    <lineage>
        <taxon>Bacteria</taxon>
        <taxon>Bacillati</taxon>
        <taxon>Bacillota</taxon>
        <taxon>Bacilli</taxon>
        <taxon>Bacillales</taxon>
        <taxon>Thermoactinomycetaceae</taxon>
        <taxon>Croceifilum</taxon>
    </lineage>
</organism>
<dbReference type="InterPro" id="IPR014054">
    <property type="entry name" value="Phage_regulatory_Rha"/>
</dbReference>
<dbReference type="Proteomes" id="UP001238450">
    <property type="component" value="Unassembled WGS sequence"/>
</dbReference>
<dbReference type="Pfam" id="PF03374">
    <property type="entry name" value="ANT"/>
    <property type="match status" value="1"/>
</dbReference>
<proteinExistence type="predicted"/>
<dbReference type="GO" id="GO:0003677">
    <property type="term" value="F:DNA binding"/>
    <property type="evidence" value="ECO:0007669"/>
    <property type="project" value="InterPro"/>
</dbReference>